<organism evidence="3 4">
    <name type="scientific">Pristionchus entomophagus</name>
    <dbReference type="NCBI Taxonomy" id="358040"/>
    <lineage>
        <taxon>Eukaryota</taxon>
        <taxon>Metazoa</taxon>
        <taxon>Ecdysozoa</taxon>
        <taxon>Nematoda</taxon>
        <taxon>Chromadorea</taxon>
        <taxon>Rhabditida</taxon>
        <taxon>Rhabditina</taxon>
        <taxon>Diplogasteromorpha</taxon>
        <taxon>Diplogasteroidea</taxon>
        <taxon>Neodiplogasteridae</taxon>
        <taxon>Pristionchus</taxon>
    </lineage>
</organism>
<evidence type="ECO:0000313" key="3">
    <source>
        <dbReference type="EMBL" id="GMT01313.1"/>
    </source>
</evidence>
<dbReference type="Gene3D" id="2.170.260.10">
    <property type="entry name" value="paz domain"/>
    <property type="match status" value="1"/>
</dbReference>
<protein>
    <recommendedName>
        <fullName evidence="2">Piwi domain-containing protein</fullName>
    </recommendedName>
</protein>
<evidence type="ECO:0000259" key="2">
    <source>
        <dbReference type="Pfam" id="PF02171"/>
    </source>
</evidence>
<sequence length="752" mass="83286">TLSCATAVEHPAKRMADRGGTGRGGRGVARGGGWRGGGSDRGRGGFRGGSDGGGRGGRGGGGAATRVASAGVKSLNLDPTPPAFSKPLPGDQDGYKAAAKPAPALREGKKTLNAFSNTWELEYEDRTVYSYDVNVGLESMANDGSTRKFNVNKGPKDDACTYERNQLIKAAIKAGLECFGILSPTGAHVSDGASLMYTNESLEVKLKQHDNALRVPLEELYSRSPDVKQFVRVSNVNYVVIEIRGCKSFNIKDISGMTNIDRENTDQSVKQFFEILSSENALTTHKFDSYSGGKLYCSHLDGANLRFPTAFGQERRPGMFKGFTLASKGSDIIAALNIDVTTGTFWCAGPLDDAIMKINGWPNAQRANWNAKAIRNTKEKIKGLRVSYTYPDGKSYDFQITDVTANYTISTSGATSVTVQTIEHLTCQTAQGIEEPVMNKFSHAKLRHKEWPLVVSKRSRRRATDPTKFDVTTEYFPFELLHVKANQRVPLNKQGAEPNRPITVKDRWNRTRNDLEALNLFGETGAPHTNPSQQAFGIHLNRKPLTTIAITRNMPTVTFNQQSKCGRPSTVKENALVTEKSSFFTRKHAFSTPAHIHTLYIASSIDNFEINRTRWEPESFAKKLVEAAKAKGMIIDHVASINVKPGDLYICMKDKIIRKAGEKILFMYIEPITSNTHDELKLFERRFSITTQHLTMEHAIEMPGKWMLMENVLLKMNVKGGGHNYSVTPEIFGLPLWVEKKTMIMGYDVWHP</sequence>
<dbReference type="GO" id="GO:0003676">
    <property type="term" value="F:nucleic acid binding"/>
    <property type="evidence" value="ECO:0007669"/>
    <property type="project" value="InterPro"/>
</dbReference>
<name>A0AAV5U4K3_9BILA</name>
<dbReference type="Pfam" id="PF02171">
    <property type="entry name" value="Piwi"/>
    <property type="match status" value="1"/>
</dbReference>
<gene>
    <name evidence="3" type="ORF">PENTCL1PPCAC_23487</name>
</gene>
<feature type="non-terminal residue" evidence="3">
    <location>
        <position position="1"/>
    </location>
</feature>
<evidence type="ECO:0000256" key="1">
    <source>
        <dbReference type="SAM" id="MobiDB-lite"/>
    </source>
</evidence>
<evidence type="ECO:0000313" key="4">
    <source>
        <dbReference type="Proteomes" id="UP001432027"/>
    </source>
</evidence>
<dbReference type="SUPFAM" id="SSF101690">
    <property type="entry name" value="PAZ domain"/>
    <property type="match status" value="1"/>
</dbReference>
<feature type="non-terminal residue" evidence="3">
    <location>
        <position position="752"/>
    </location>
</feature>
<dbReference type="InterPro" id="IPR012337">
    <property type="entry name" value="RNaseH-like_sf"/>
</dbReference>
<reference evidence="3" key="1">
    <citation type="submission" date="2023-10" db="EMBL/GenBank/DDBJ databases">
        <title>Genome assembly of Pristionchus species.</title>
        <authorList>
            <person name="Yoshida K."/>
            <person name="Sommer R.J."/>
        </authorList>
    </citation>
    <scope>NUCLEOTIDE SEQUENCE</scope>
    <source>
        <strain evidence="3">RS0144</strain>
    </source>
</reference>
<dbReference type="SUPFAM" id="SSF53098">
    <property type="entry name" value="Ribonuclease H-like"/>
    <property type="match status" value="1"/>
</dbReference>
<feature type="compositionally biased region" description="Gly residues" evidence="1">
    <location>
        <begin position="44"/>
        <end position="63"/>
    </location>
</feature>
<dbReference type="Proteomes" id="UP001432027">
    <property type="component" value="Unassembled WGS sequence"/>
</dbReference>
<dbReference type="EMBL" id="BTSX01000005">
    <property type="protein sequence ID" value="GMT01313.1"/>
    <property type="molecule type" value="Genomic_DNA"/>
</dbReference>
<proteinExistence type="predicted"/>
<dbReference type="AlphaFoldDB" id="A0AAV5U4K3"/>
<keyword evidence="4" id="KW-1185">Reference proteome</keyword>
<accession>A0AAV5U4K3</accession>
<dbReference type="PANTHER" id="PTHR22891">
    <property type="entry name" value="EUKARYOTIC TRANSLATION INITIATION FACTOR 2C"/>
    <property type="match status" value="1"/>
</dbReference>
<feature type="compositionally biased region" description="Gly residues" evidence="1">
    <location>
        <begin position="19"/>
        <end position="37"/>
    </location>
</feature>
<feature type="domain" description="Piwi" evidence="2">
    <location>
        <begin position="665"/>
        <end position="752"/>
    </location>
</feature>
<dbReference type="Gene3D" id="3.40.50.2300">
    <property type="match status" value="1"/>
</dbReference>
<feature type="region of interest" description="Disordered" evidence="1">
    <location>
        <begin position="1"/>
        <end position="102"/>
    </location>
</feature>
<dbReference type="InterPro" id="IPR003165">
    <property type="entry name" value="Piwi"/>
</dbReference>
<dbReference type="InterPro" id="IPR036085">
    <property type="entry name" value="PAZ_dom_sf"/>
</dbReference>
<comment type="caution">
    <text evidence="3">The sequence shown here is derived from an EMBL/GenBank/DDBJ whole genome shotgun (WGS) entry which is preliminary data.</text>
</comment>